<feature type="domain" description="Ppx/GppA phosphatase N-terminal" evidence="2">
    <location>
        <begin position="30"/>
        <end position="321"/>
    </location>
</feature>
<sequence length="338" mass="36493">MKIVTHDGGYRLTMRLGVLDIGSTTAHLRIADLTAGHPPRPVATLKRRLRLAEAIGGDGVIGRAAIDRLTEAVSEAADVAARHRVHELVPYVTAAIRDAANRDAILTEIQAASGVRVGYMDAEQEARLTFLAVRHWFGWSAGPILLADIGGGSMELAYGDGETPDLALCLPLGAGRLTRHRLPDPERVKKRHRRSLREHVESVLAKRVGEIAARHRAGQATAVATSRTFAQLARLCGAPKAKAGPHVVRELRRADLREAIELLGERTPAERAQLPGVSAARARQILAGAIVADATMAALELEAMRICPWALREGILLDRLHHPAGHARHLYAIRDASA</sequence>
<dbReference type="Gene3D" id="3.30.420.40">
    <property type="match status" value="1"/>
</dbReference>
<comment type="similarity">
    <text evidence="1">Belongs to the GppA/Ppx family.</text>
</comment>
<dbReference type="CDD" id="cd24056">
    <property type="entry name" value="ASKHA_NBD_MtPPX1-like"/>
    <property type="match status" value="1"/>
</dbReference>
<gene>
    <name evidence="3" type="ORF">GCM10009850_020800</name>
</gene>
<dbReference type="Gene3D" id="3.30.420.150">
    <property type="entry name" value="Exopolyphosphatase. Domain 2"/>
    <property type="match status" value="1"/>
</dbReference>
<dbReference type="InterPro" id="IPR003695">
    <property type="entry name" value="Ppx_GppA_N"/>
</dbReference>
<evidence type="ECO:0000256" key="1">
    <source>
        <dbReference type="ARBA" id="ARBA00007125"/>
    </source>
</evidence>
<dbReference type="Proteomes" id="UP001499843">
    <property type="component" value="Unassembled WGS sequence"/>
</dbReference>
<dbReference type="EMBL" id="BAAAQX010000004">
    <property type="protein sequence ID" value="GAA2206622.1"/>
    <property type="molecule type" value="Genomic_DNA"/>
</dbReference>
<dbReference type="InterPro" id="IPR043129">
    <property type="entry name" value="ATPase_NBD"/>
</dbReference>
<evidence type="ECO:0000313" key="4">
    <source>
        <dbReference type="Proteomes" id="UP001499843"/>
    </source>
</evidence>
<dbReference type="PANTHER" id="PTHR30005">
    <property type="entry name" value="EXOPOLYPHOSPHATASE"/>
    <property type="match status" value="1"/>
</dbReference>
<evidence type="ECO:0000259" key="2">
    <source>
        <dbReference type="Pfam" id="PF02541"/>
    </source>
</evidence>
<dbReference type="SUPFAM" id="SSF53067">
    <property type="entry name" value="Actin-like ATPase domain"/>
    <property type="match status" value="2"/>
</dbReference>
<evidence type="ECO:0000313" key="3">
    <source>
        <dbReference type="EMBL" id="GAA2206622.1"/>
    </source>
</evidence>
<dbReference type="PANTHER" id="PTHR30005:SF0">
    <property type="entry name" value="RETROGRADE REGULATION PROTEIN 2"/>
    <property type="match status" value="1"/>
</dbReference>
<dbReference type="RefSeq" id="WP_344472998.1">
    <property type="nucleotide sequence ID" value="NZ_BAAAQX010000004.1"/>
</dbReference>
<accession>A0ABN3CC78</accession>
<comment type="caution">
    <text evidence="3">The sequence shown here is derived from an EMBL/GenBank/DDBJ whole genome shotgun (WGS) entry which is preliminary data.</text>
</comment>
<protein>
    <submittedName>
        <fullName evidence="3">Ppx/GppA phosphatase family protein</fullName>
    </submittedName>
</protein>
<organism evidence="3 4">
    <name type="scientific">Nonomuraea monospora</name>
    <dbReference type="NCBI Taxonomy" id="568818"/>
    <lineage>
        <taxon>Bacteria</taxon>
        <taxon>Bacillati</taxon>
        <taxon>Actinomycetota</taxon>
        <taxon>Actinomycetes</taxon>
        <taxon>Streptosporangiales</taxon>
        <taxon>Streptosporangiaceae</taxon>
        <taxon>Nonomuraea</taxon>
    </lineage>
</organism>
<dbReference type="InterPro" id="IPR050273">
    <property type="entry name" value="GppA/Ppx_hydrolase"/>
</dbReference>
<keyword evidence="4" id="KW-1185">Reference proteome</keyword>
<proteinExistence type="inferred from homology"/>
<dbReference type="Pfam" id="PF02541">
    <property type="entry name" value="Ppx-GppA"/>
    <property type="match status" value="1"/>
</dbReference>
<name>A0ABN3CC78_9ACTN</name>
<reference evidence="3 4" key="1">
    <citation type="journal article" date="2019" name="Int. J. Syst. Evol. Microbiol.">
        <title>The Global Catalogue of Microorganisms (GCM) 10K type strain sequencing project: providing services to taxonomists for standard genome sequencing and annotation.</title>
        <authorList>
            <consortium name="The Broad Institute Genomics Platform"/>
            <consortium name="The Broad Institute Genome Sequencing Center for Infectious Disease"/>
            <person name="Wu L."/>
            <person name="Ma J."/>
        </authorList>
    </citation>
    <scope>NUCLEOTIDE SEQUENCE [LARGE SCALE GENOMIC DNA]</scope>
    <source>
        <strain evidence="3 4">JCM 16114</strain>
    </source>
</reference>